<accession>A0A212L7R6</accession>
<dbReference type="EMBL" id="FMJC01000002">
    <property type="protein sequence ID" value="SCM73568.1"/>
    <property type="molecule type" value="Genomic_DNA"/>
</dbReference>
<dbReference type="GO" id="GO:0005829">
    <property type="term" value="C:cytosol"/>
    <property type="evidence" value="ECO:0007669"/>
    <property type="project" value="TreeGrafter"/>
</dbReference>
<dbReference type="NCBIfam" id="NF005545">
    <property type="entry name" value="PRK07208.1-1"/>
    <property type="match status" value="1"/>
</dbReference>
<evidence type="ECO:0000259" key="1">
    <source>
        <dbReference type="Pfam" id="PF01593"/>
    </source>
</evidence>
<dbReference type="Pfam" id="PF01593">
    <property type="entry name" value="Amino_oxidase"/>
    <property type="match status" value="1"/>
</dbReference>
<evidence type="ECO:0000313" key="2">
    <source>
        <dbReference type="EMBL" id="SCM73568.1"/>
    </source>
</evidence>
<gene>
    <name evidence="2" type="ORF">KL86DES1_21383</name>
</gene>
<dbReference type="PRINTS" id="PR00419">
    <property type="entry name" value="ADXRDTASE"/>
</dbReference>
<dbReference type="Gene3D" id="3.50.50.60">
    <property type="entry name" value="FAD/NAD(P)-binding domain"/>
    <property type="match status" value="1"/>
</dbReference>
<organism evidence="2">
    <name type="scientific">uncultured Desulfovibrio sp</name>
    <dbReference type="NCBI Taxonomy" id="167968"/>
    <lineage>
        <taxon>Bacteria</taxon>
        <taxon>Pseudomonadati</taxon>
        <taxon>Thermodesulfobacteriota</taxon>
        <taxon>Desulfovibrionia</taxon>
        <taxon>Desulfovibrionales</taxon>
        <taxon>Desulfovibrionaceae</taxon>
        <taxon>Desulfovibrio</taxon>
        <taxon>environmental samples</taxon>
    </lineage>
</organism>
<dbReference type="GO" id="GO:0008767">
    <property type="term" value="F:UDP-galactopyranose mutase activity"/>
    <property type="evidence" value="ECO:0007669"/>
    <property type="project" value="TreeGrafter"/>
</dbReference>
<proteinExistence type="predicted"/>
<name>A0A212L7R6_9BACT</name>
<dbReference type="RefSeq" id="WP_179980748.1">
    <property type="nucleotide sequence ID" value="NZ_LT608333.1"/>
</dbReference>
<dbReference type="PANTHER" id="PTHR21197">
    <property type="entry name" value="UDP-GALACTOPYRANOSE MUTASE"/>
    <property type="match status" value="1"/>
</dbReference>
<feature type="domain" description="Amine oxidase" evidence="1">
    <location>
        <begin position="11"/>
        <end position="364"/>
    </location>
</feature>
<protein>
    <submittedName>
        <fullName evidence="2">Amine oxidase, flavin-containing</fullName>
    </submittedName>
</protein>
<dbReference type="PROSITE" id="PS51257">
    <property type="entry name" value="PROKAR_LIPOPROTEIN"/>
    <property type="match status" value="1"/>
</dbReference>
<dbReference type="GO" id="GO:0050660">
    <property type="term" value="F:flavin adenine dinucleotide binding"/>
    <property type="evidence" value="ECO:0007669"/>
    <property type="project" value="TreeGrafter"/>
</dbReference>
<dbReference type="AlphaFoldDB" id="A0A212L7R6"/>
<reference evidence="2" key="1">
    <citation type="submission" date="2016-08" db="EMBL/GenBank/DDBJ databases">
        <authorList>
            <person name="Seilhamer J.J."/>
        </authorList>
    </citation>
    <scope>NUCLEOTIDE SEQUENCE</scope>
    <source>
        <strain evidence="2">86-1</strain>
    </source>
</reference>
<dbReference type="InterPro" id="IPR036188">
    <property type="entry name" value="FAD/NAD-bd_sf"/>
</dbReference>
<dbReference type="NCBIfam" id="NF005548">
    <property type="entry name" value="PRK07208.1-4"/>
    <property type="match status" value="1"/>
</dbReference>
<dbReference type="PANTHER" id="PTHR21197:SF0">
    <property type="entry name" value="UDP-GALACTOPYRANOSE MUTASE"/>
    <property type="match status" value="1"/>
</dbReference>
<sequence length="468" mass="52979">MKIAVIGAGPAGLSCALELARKGQDVTVFEADTAVGGISRTISIWGMNVDYGPHRFFTMDKRVADFWIDTIRDDFILVDRLTRIFYKNKFFDYPLKPLNAFVGLGFIESLYCGFSYLKASIDPKKNEKSFADWVSNRFGQRLYEIFFKTYSEKLWGISCDELDADFAAQRIKGLNLYEAVKNALFKGKAQHKTLVEQFAYPRHGAGEVYERIADRFAALGGSVRLGVSVERLVIKDGRVSGLDTSEGFFACDEVVSTMPLTDIIEHTDAFSDAVKKSSRQLTYRNTTLVYLNIAQADIFKDNWIYVHANNLQTGRITNFRNWSPDMLHGKGEAILMLEYWSYDQDELWRMDDSALIDLARREITATGLVEGRAVGEGHVVRIHRSYPVYARGYETHLKVLQDAVDAVQGLTCIGRNGSFKYNNQDHSILMGLLAAENIADGARHDLWKINTDYDYQEGKSALNEERSK</sequence>
<dbReference type="SUPFAM" id="SSF51971">
    <property type="entry name" value="Nucleotide-binding domain"/>
    <property type="match status" value="1"/>
</dbReference>
<dbReference type="GO" id="GO:0016491">
    <property type="term" value="F:oxidoreductase activity"/>
    <property type="evidence" value="ECO:0007669"/>
    <property type="project" value="InterPro"/>
</dbReference>
<dbReference type="InterPro" id="IPR002937">
    <property type="entry name" value="Amino_oxidase"/>
</dbReference>